<dbReference type="HOGENOM" id="CLU_1547153_0_0_1"/>
<keyword evidence="2" id="KW-1185">Reference proteome</keyword>
<sequence>MPGEHQQSSYERIQVLGSELPTSVVPKQRHRCHNDIQLSTKLRMTFLFYAGFVSRPNLASKSSVASRPVANGNGDRRVHVVSTVCVTGSTQGPVGFATAFADAILHAMQYVHIGQSLDKLSRKLPVPLLIVCYFYNLRYTTVRQLYLFNRERQTSIPCILYIPITNIPVEVTI</sequence>
<gene>
    <name evidence="1" type="ORF">M378DRAFT_794467</name>
</gene>
<accession>A0A0C2SKR1</accession>
<name>A0A0C2SKR1_AMAMK</name>
<dbReference type="Proteomes" id="UP000054549">
    <property type="component" value="Unassembled WGS sequence"/>
</dbReference>
<reference evidence="1 2" key="1">
    <citation type="submission" date="2014-04" db="EMBL/GenBank/DDBJ databases">
        <title>Evolutionary Origins and Diversification of the Mycorrhizal Mutualists.</title>
        <authorList>
            <consortium name="DOE Joint Genome Institute"/>
            <consortium name="Mycorrhizal Genomics Consortium"/>
            <person name="Kohler A."/>
            <person name="Kuo A."/>
            <person name="Nagy L.G."/>
            <person name="Floudas D."/>
            <person name="Copeland A."/>
            <person name="Barry K.W."/>
            <person name="Cichocki N."/>
            <person name="Veneault-Fourrey C."/>
            <person name="LaButti K."/>
            <person name="Lindquist E.A."/>
            <person name="Lipzen A."/>
            <person name="Lundell T."/>
            <person name="Morin E."/>
            <person name="Murat C."/>
            <person name="Riley R."/>
            <person name="Ohm R."/>
            <person name="Sun H."/>
            <person name="Tunlid A."/>
            <person name="Henrissat B."/>
            <person name="Grigoriev I.V."/>
            <person name="Hibbett D.S."/>
            <person name="Martin F."/>
        </authorList>
    </citation>
    <scope>NUCLEOTIDE SEQUENCE [LARGE SCALE GENOMIC DNA]</scope>
    <source>
        <strain evidence="1 2">Koide BX008</strain>
    </source>
</reference>
<proteinExistence type="predicted"/>
<evidence type="ECO:0000313" key="2">
    <source>
        <dbReference type="Proteomes" id="UP000054549"/>
    </source>
</evidence>
<organism evidence="1 2">
    <name type="scientific">Amanita muscaria (strain Koide BX008)</name>
    <dbReference type="NCBI Taxonomy" id="946122"/>
    <lineage>
        <taxon>Eukaryota</taxon>
        <taxon>Fungi</taxon>
        <taxon>Dikarya</taxon>
        <taxon>Basidiomycota</taxon>
        <taxon>Agaricomycotina</taxon>
        <taxon>Agaricomycetes</taxon>
        <taxon>Agaricomycetidae</taxon>
        <taxon>Agaricales</taxon>
        <taxon>Pluteineae</taxon>
        <taxon>Amanitaceae</taxon>
        <taxon>Amanita</taxon>
    </lineage>
</organism>
<dbReference type="InParanoid" id="A0A0C2SKR1"/>
<dbReference type="EMBL" id="KN818725">
    <property type="protein sequence ID" value="KIL54494.1"/>
    <property type="molecule type" value="Genomic_DNA"/>
</dbReference>
<evidence type="ECO:0000313" key="1">
    <source>
        <dbReference type="EMBL" id="KIL54494.1"/>
    </source>
</evidence>
<protein>
    <submittedName>
        <fullName evidence="1">Uncharacterized protein</fullName>
    </submittedName>
</protein>
<dbReference type="AlphaFoldDB" id="A0A0C2SKR1"/>